<dbReference type="EC" id="6.5.1.1" evidence="7"/>
<dbReference type="GO" id="GO:0006273">
    <property type="term" value="P:lagging strand elongation"/>
    <property type="evidence" value="ECO:0007669"/>
    <property type="project" value="TreeGrafter"/>
</dbReference>
<organism evidence="11">
    <name type="scientific">Melampsora larici-populina (strain 98AG31 / pathotype 3-4-7)</name>
    <name type="common">Poplar leaf rust fungus</name>
    <dbReference type="NCBI Taxonomy" id="747676"/>
    <lineage>
        <taxon>Eukaryota</taxon>
        <taxon>Fungi</taxon>
        <taxon>Dikarya</taxon>
        <taxon>Basidiomycota</taxon>
        <taxon>Pucciniomycotina</taxon>
        <taxon>Pucciniomycetes</taxon>
        <taxon>Pucciniales</taxon>
        <taxon>Melampsoraceae</taxon>
        <taxon>Melampsora</taxon>
    </lineage>
</organism>
<proteinExistence type="inferred from homology"/>
<dbReference type="PROSITE" id="PS00697">
    <property type="entry name" value="DNA_LIGASE_A1"/>
    <property type="match status" value="1"/>
</dbReference>
<comment type="similarity">
    <text evidence="1 8">Belongs to the ATP-dependent DNA ligase family.</text>
</comment>
<accession>F4RC58</accession>
<sequence length="695" mass="77648">MCTPAKKVPYSFLAEGFVSISATRSRLSITTILTNLLRTIIEHDPSSLLPTVYLITGHFGPAYEGIELGIGSQILTKAIRAVSDVSHKELKALWNKHGDPGDVAFETRRSVRTLFSRTAQLTVQSVFDDLYNLSHLKGPGSVDTKVEVVKKLIVSAKGEEVRFLVRIMCRNLRIGAVKLTVTSSLAQAFCLSRSSTTSSQNSSSIETNKPGRLETLKILTQAQKIVREVYVRHPNYDSIIPALLDEGSLETLSEKVPLAVGIPISPMLGQITRDLSDVEQRLKADEEFVAEWKYDGQRVQIHAKRDIFVRLFSRHLEDMTDKYPDVLDLVVALFERGKASESHEIICAIDPVTGQLKSFQSLANRSRKDVKIEDVDIQVGIFAFDLMYLNGKPLLAEAFRKRRSLLKDHLPPFVPTEGSTRCNLIARFDHVNSMESTVTKLQEVREFMLEAVANKCEGIMVKILDSQTSPSSMVMDQDVDGNMEVSGSEEEDRMVGQDDQANLDSTVGAKRSRKKALLASYEPDKRADSWLKVKKDYGELGDSLDLVPIGAWHGQGRKASFWSPVLLALYDPESGGFQAVCKCISGFNDQFYKDLGARYTKGTARCSAEKQLGYIESSGGHTPDVWFLPSEVWEIRGADITLSPVYKAAQGLIDPDRGLSLRFPRFYRIRDDKGVEDASHPEDFAEMWRRQEKKA</sequence>
<dbReference type="GO" id="GO:0005634">
    <property type="term" value="C:nucleus"/>
    <property type="evidence" value="ECO:0007669"/>
    <property type="project" value="TreeGrafter"/>
</dbReference>
<dbReference type="Pfam" id="PF04675">
    <property type="entry name" value="DNA_ligase_A_N"/>
    <property type="match status" value="1"/>
</dbReference>
<dbReference type="CDD" id="cd07900">
    <property type="entry name" value="Adenylation_DNA_ligase_I_Euk"/>
    <property type="match status" value="1"/>
</dbReference>
<dbReference type="OrthoDB" id="206088at2759"/>
<dbReference type="SUPFAM" id="SSF117018">
    <property type="entry name" value="ATP-dependent DNA ligase DNA-binding domain"/>
    <property type="match status" value="1"/>
</dbReference>
<evidence type="ECO:0000256" key="5">
    <source>
        <dbReference type="ARBA" id="ARBA00022840"/>
    </source>
</evidence>
<dbReference type="RefSeq" id="XP_007406732.1">
    <property type="nucleotide sequence ID" value="XM_007406670.1"/>
</dbReference>
<dbReference type="InterPro" id="IPR050191">
    <property type="entry name" value="ATP-dep_DNA_ligase"/>
</dbReference>
<gene>
    <name evidence="10" type="ORF">MELLADRAFT_34116</name>
</gene>
<dbReference type="InterPro" id="IPR000977">
    <property type="entry name" value="DNA_ligase_ATP-dep"/>
</dbReference>
<dbReference type="GO" id="GO:0003910">
    <property type="term" value="F:DNA ligase (ATP) activity"/>
    <property type="evidence" value="ECO:0007669"/>
    <property type="project" value="UniProtKB-EC"/>
</dbReference>
<evidence type="ECO:0000256" key="7">
    <source>
        <dbReference type="RuleBase" id="RU000617"/>
    </source>
</evidence>
<dbReference type="VEuPathDB" id="FungiDB:MELLADRAFT_34116"/>
<keyword evidence="7" id="KW-0234">DNA repair</keyword>
<dbReference type="CDD" id="cd07969">
    <property type="entry name" value="OBF_DNA_ligase_I"/>
    <property type="match status" value="1"/>
</dbReference>
<evidence type="ECO:0000313" key="11">
    <source>
        <dbReference type="Proteomes" id="UP000001072"/>
    </source>
</evidence>
<keyword evidence="3" id="KW-0235">DNA replication</keyword>
<dbReference type="PANTHER" id="PTHR45674:SF9">
    <property type="entry name" value="DNA LIGASE 3"/>
    <property type="match status" value="1"/>
</dbReference>
<dbReference type="PROSITE" id="PS50160">
    <property type="entry name" value="DNA_LIGASE_A3"/>
    <property type="match status" value="1"/>
</dbReference>
<dbReference type="InterPro" id="IPR012309">
    <property type="entry name" value="DNA_ligase_ATP-dep_C"/>
</dbReference>
<feature type="domain" description="ATP-dependent DNA ligase family profile" evidence="9">
    <location>
        <begin position="372"/>
        <end position="571"/>
    </location>
</feature>
<dbReference type="Pfam" id="PF04679">
    <property type="entry name" value="DNA_ligase_A_C"/>
    <property type="match status" value="1"/>
</dbReference>
<dbReference type="InterPro" id="IPR012340">
    <property type="entry name" value="NA-bd_OB-fold"/>
</dbReference>
<name>F4RC58_MELLP</name>
<dbReference type="Gene3D" id="1.10.3260.10">
    <property type="entry name" value="DNA ligase, ATP-dependent, N-terminal domain"/>
    <property type="match status" value="1"/>
</dbReference>
<dbReference type="GO" id="GO:0071897">
    <property type="term" value="P:DNA biosynthetic process"/>
    <property type="evidence" value="ECO:0007669"/>
    <property type="project" value="InterPro"/>
</dbReference>
<dbReference type="FunFam" id="2.40.50.140:FF:000062">
    <property type="entry name" value="DNA ligase"/>
    <property type="match status" value="1"/>
</dbReference>
<dbReference type="SUPFAM" id="SSF50249">
    <property type="entry name" value="Nucleic acid-binding proteins"/>
    <property type="match status" value="1"/>
</dbReference>
<keyword evidence="7" id="KW-0227">DNA damage</keyword>
<dbReference type="HOGENOM" id="CLU_005138_1_2_1"/>
<dbReference type="AlphaFoldDB" id="F4RC58"/>
<keyword evidence="5 7" id="KW-0067">ATP-binding</keyword>
<dbReference type="InterPro" id="IPR012308">
    <property type="entry name" value="DNA_ligase_ATP-dep_N"/>
</dbReference>
<dbReference type="EMBL" id="GL883096">
    <property type="protein sequence ID" value="EGG09678.1"/>
    <property type="molecule type" value="Genomic_DNA"/>
</dbReference>
<dbReference type="InterPro" id="IPR036599">
    <property type="entry name" value="DNA_ligase_N_sf"/>
</dbReference>
<protein>
    <recommendedName>
        <fullName evidence="7">DNA ligase</fullName>
        <ecNumber evidence="7">6.5.1.1</ecNumber>
    </recommendedName>
</protein>
<dbReference type="InterPro" id="IPR016059">
    <property type="entry name" value="DNA_ligase_ATP-dep_CS"/>
</dbReference>
<dbReference type="GO" id="GO:0003677">
    <property type="term" value="F:DNA binding"/>
    <property type="evidence" value="ECO:0007669"/>
    <property type="project" value="InterPro"/>
</dbReference>
<dbReference type="KEGG" id="mlr:MELLADRAFT_34116"/>
<evidence type="ECO:0000256" key="6">
    <source>
        <dbReference type="ARBA" id="ARBA00034003"/>
    </source>
</evidence>
<dbReference type="GO" id="GO:0006310">
    <property type="term" value="P:DNA recombination"/>
    <property type="evidence" value="ECO:0007669"/>
    <property type="project" value="UniProtKB-KW"/>
</dbReference>
<dbReference type="InParanoid" id="F4RC58"/>
<keyword evidence="4 7" id="KW-0547">Nucleotide-binding</keyword>
<evidence type="ECO:0000313" key="10">
    <source>
        <dbReference type="EMBL" id="EGG09678.1"/>
    </source>
</evidence>
<dbReference type="NCBIfam" id="TIGR00574">
    <property type="entry name" value="dnl1"/>
    <property type="match status" value="1"/>
</dbReference>
<dbReference type="GeneID" id="18927366"/>
<dbReference type="Gene3D" id="2.40.50.140">
    <property type="entry name" value="Nucleic acid-binding proteins"/>
    <property type="match status" value="1"/>
</dbReference>
<dbReference type="Gene3D" id="3.30.470.30">
    <property type="entry name" value="DNA ligase/mRNA capping enzyme"/>
    <property type="match status" value="1"/>
</dbReference>
<evidence type="ECO:0000256" key="1">
    <source>
        <dbReference type="ARBA" id="ARBA00007572"/>
    </source>
</evidence>
<dbReference type="FunCoup" id="F4RC58">
    <property type="interactions" value="139"/>
</dbReference>
<dbReference type="SUPFAM" id="SSF56091">
    <property type="entry name" value="DNA ligase/mRNA capping enzyme, catalytic domain"/>
    <property type="match status" value="1"/>
</dbReference>
<evidence type="ECO:0000256" key="3">
    <source>
        <dbReference type="ARBA" id="ARBA00022705"/>
    </source>
</evidence>
<evidence type="ECO:0000256" key="8">
    <source>
        <dbReference type="RuleBase" id="RU004196"/>
    </source>
</evidence>
<comment type="catalytic activity">
    <reaction evidence="6 7">
        <text>ATP + (deoxyribonucleotide)n-3'-hydroxyl + 5'-phospho-(deoxyribonucleotide)m = (deoxyribonucleotide)n+m + AMP + diphosphate.</text>
        <dbReference type="EC" id="6.5.1.1"/>
    </reaction>
</comment>
<keyword evidence="7" id="KW-0233">DNA recombination</keyword>
<dbReference type="GO" id="GO:0006281">
    <property type="term" value="P:DNA repair"/>
    <property type="evidence" value="ECO:0007669"/>
    <property type="project" value="UniProtKB-KW"/>
</dbReference>
<dbReference type="GO" id="GO:0005524">
    <property type="term" value="F:ATP binding"/>
    <property type="evidence" value="ECO:0007669"/>
    <property type="project" value="UniProtKB-KW"/>
</dbReference>
<keyword evidence="11" id="KW-1185">Reference proteome</keyword>
<dbReference type="Pfam" id="PF01068">
    <property type="entry name" value="DNA_ligase_A_M"/>
    <property type="match status" value="1"/>
</dbReference>
<dbReference type="InterPro" id="IPR012310">
    <property type="entry name" value="DNA_ligase_ATP-dep_cent"/>
</dbReference>
<keyword evidence="2 7" id="KW-0436">Ligase</keyword>
<dbReference type="Gene3D" id="3.30.1490.70">
    <property type="match status" value="1"/>
</dbReference>
<dbReference type="PANTHER" id="PTHR45674">
    <property type="entry name" value="DNA LIGASE 1/3 FAMILY MEMBER"/>
    <property type="match status" value="1"/>
</dbReference>
<evidence type="ECO:0000259" key="9">
    <source>
        <dbReference type="PROSITE" id="PS50160"/>
    </source>
</evidence>
<evidence type="ECO:0000256" key="4">
    <source>
        <dbReference type="ARBA" id="ARBA00022741"/>
    </source>
</evidence>
<evidence type="ECO:0000256" key="2">
    <source>
        <dbReference type="ARBA" id="ARBA00022598"/>
    </source>
</evidence>
<dbReference type="eggNOG" id="KOG0967">
    <property type="taxonomic scope" value="Eukaryota"/>
</dbReference>
<dbReference type="STRING" id="747676.F4RC58"/>
<reference evidence="11" key="1">
    <citation type="journal article" date="2011" name="Proc. Natl. Acad. Sci. U.S.A.">
        <title>Obligate biotrophy features unraveled by the genomic analysis of rust fungi.</title>
        <authorList>
            <person name="Duplessis S."/>
            <person name="Cuomo C.A."/>
            <person name="Lin Y.-C."/>
            <person name="Aerts A."/>
            <person name="Tisserant E."/>
            <person name="Veneault-Fourrey C."/>
            <person name="Joly D.L."/>
            <person name="Hacquard S."/>
            <person name="Amselem J."/>
            <person name="Cantarel B.L."/>
            <person name="Chiu R."/>
            <person name="Coutinho P.M."/>
            <person name="Feau N."/>
            <person name="Field M."/>
            <person name="Frey P."/>
            <person name="Gelhaye E."/>
            <person name="Goldberg J."/>
            <person name="Grabherr M.G."/>
            <person name="Kodira C.D."/>
            <person name="Kohler A."/>
            <person name="Kuees U."/>
            <person name="Lindquist E.A."/>
            <person name="Lucas S.M."/>
            <person name="Mago R."/>
            <person name="Mauceli E."/>
            <person name="Morin E."/>
            <person name="Murat C."/>
            <person name="Pangilinan J.L."/>
            <person name="Park R."/>
            <person name="Pearson M."/>
            <person name="Quesneville H."/>
            <person name="Rouhier N."/>
            <person name="Sakthikumar S."/>
            <person name="Salamov A.A."/>
            <person name="Schmutz J."/>
            <person name="Selles B."/>
            <person name="Shapiro H."/>
            <person name="Tanguay P."/>
            <person name="Tuskan G.A."/>
            <person name="Henrissat B."/>
            <person name="Van de Peer Y."/>
            <person name="Rouze P."/>
            <person name="Ellis J.G."/>
            <person name="Dodds P.N."/>
            <person name="Schein J.E."/>
            <person name="Zhong S."/>
            <person name="Hamelin R.C."/>
            <person name="Grigoriev I.V."/>
            <person name="Szabo L.J."/>
            <person name="Martin F."/>
        </authorList>
    </citation>
    <scope>NUCLEOTIDE SEQUENCE [LARGE SCALE GENOMIC DNA]</scope>
    <source>
        <strain evidence="11">98AG31 / pathotype 3-4-7</strain>
    </source>
</reference>
<dbReference type="Proteomes" id="UP000001072">
    <property type="component" value="Unassembled WGS sequence"/>
</dbReference>